<evidence type="ECO:0000256" key="1">
    <source>
        <dbReference type="ARBA" id="ARBA00001774"/>
    </source>
</evidence>
<dbReference type="InterPro" id="IPR043001">
    <property type="entry name" value="IP5_2-K_N_lobe"/>
</dbReference>
<reference evidence="9 10" key="1">
    <citation type="journal article" date="2018" name="G3 (Bethesda)">
        <title>Phylogenetic and Phylogenomic Definition of Rhizopus Species.</title>
        <authorList>
            <person name="Gryganskyi A.P."/>
            <person name="Golan J."/>
            <person name="Dolatabadi S."/>
            <person name="Mondo S."/>
            <person name="Robb S."/>
            <person name="Idnurm A."/>
            <person name="Muszewska A."/>
            <person name="Steczkiewicz K."/>
            <person name="Masonjones S."/>
            <person name="Liao H.L."/>
            <person name="Gajdeczka M.T."/>
            <person name="Anike F."/>
            <person name="Vuek A."/>
            <person name="Anishchenko I.M."/>
            <person name="Voigt K."/>
            <person name="de Hoog G.S."/>
            <person name="Smith M.E."/>
            <person name="Heitman J."/>
            <person name="Vilgalys R."/>
            <person name="Stajich J.E."/>
        </authorList>
    </citation>
    <scope>NUCLEOTIDE SEQUENCE [LARGE SCALE GENOMIC DNA]</scope>
    <source>
        <strain evidence="9 10">LSU 92-RS-03</strain>
    </source>
</reference>
<evidence type="ECO:0000256" key="8">
    <source>
        <dbReference type="RuleBase" id="RU364126"/>
    </source>
</evidence>
<dbReference type="EMBL" id="PJQM01000464">
    <property type="protein sequence ID" value="RCI05162.1"/>
    <property type="molecule type" value="Genomic_DNA"/>
</dbReference>
<dbReference type="GO" id="GO:0005524">
    <property type="term" value="F:ATP binding"/>
    <property type="evidence" value="ECO:0007669"/>
    <property type="project" value="UniProtKB-KW"/>
</dbReference>
<dbReference type="GO" id="GO:0005634">
    <property type="term" value="C:nucleus"/>
    <property type="evidence" value="ECO:0007669"/>
    <property type="project" value="TreeGrafter"/>
</dbReference>
<dbReference type="PANTHER" id="PTHR14456">
    <property type="entry name" value="INOSITOL POLYPHOSPHATE KINASE 1"/>
    <property type="match status" value="1"/>
</dbReference>
<dbReference type="Gene3D" id="3.30.200.110">
    <property type="entry name" value="Inositol-pentakisphosphate 2-kinase, N-lobe"/>
    <property type="match status" value="2"/>
</dbReference>
<dbReference type="InterPro" id="IPR009286">
    <property type="entry name" value="Ins_P5_2-kin"/>
</dbReference>
<keyword evidence="6 8" id="KW-0418">Kinase</keyword>
<dbReference type="OrthoDB" id="272370at2759"/>
<evidence type="ECO:0000256" key="2">
    <source>
        <dbReference type="ARBA" id="ARBA00012023"/>
    </source>
</evidence>
<evidence type="ECO:0000313" key="9">
    <source>
        <dbReference type="EMBL" id="RCI05162.1"/>
    </source>
</evidence>
<name>A0A367KTI0_RHIST</name>
<proteinExistence type="predicted"/>
<dbReference type="STRING" id="4846.A0A367KTI0"/>
<evidence type="ECO:0000256" key="7">
    <source>
        <dbReference type="ARBA" id="ARBA00022840"/>
    </source>
</evidence>
<dbReference type="Proteomes" id="UP000253551">
    <property type="component" value="Unassembled WGS sequence"/>
</dbReference>
<organism evidence="9 10">
    <name type="scientific">Rhizopus stolonifer</name>
    <name type="common">Rhizopus nigricans</name>
    <dbReference type="NCBI Taxonomy" id="4846"/>
    <lineage>
        <taxon>Eukaryota</taxon>
        <taxon>Fungi</taxon>
        <taxon>Fungi incertae sedis</taxon>
        <taxon>Mucoromycota</taxon>
        <taxon>Mucoromycotina</taxon>
        <taxon>Mucoromycetes</taxon>
        <taxon>Mucorales</taxon>
        <taxon>Mucorineae</taxon>
        <taxon>Rhizopodaceae</taxon>
        <taxon>Rhizopus</taxon>
    </lineage>
</organism>
<dbReference type="GO" id="GO:0032958">
    <property type="term" value="P:inositol phosphate biosynthetic process"/>
    <property type="evidence" value="ECO:0007669"/>
    <property type="project" value="TreeGrafter"/>
</dbReference>
<comment type="function">
    <text evidence="8">Phosphorylates Ins(1,3,4,5,6)P5 at position 2 to form Ins(1,2,3,4,5,6)P6 (InsP6 or phytate).</text>
</comment>
<evidence type="ECO:0000256" key="4">
    <source>
        <dbReference type="ARBA" id="ARBA00022679"/>
    </source>
</evidence>
<dbReference type="GO" id="GO:0035299">
    <property type="term" value="F:inositol-1,3,4,5,6-pentakisphosphate 2-kinase activity"/>
    <property type="evidence" value="ECO:0007669"/>
    <property type="project" value="UniProtKB-EC"/>
</dbReference>
<protein>
    <recommendedName>
        <fullName evidence="3 8">Inositol-pentakisphosphate 2-kinase</fullName>
        <ecNumber evidence="2 8">2.7.1.158</ecNumber>
    </recommendedName>
</protein>
<evidence type="ECO:0000256" key="3">
    <source>
        <dbReference type="ARBA" id="ARBA00014846"/>
    </source>
</evidence>
<dbReference type="Pfam" id="PF06090">
    <property type="entry name" value="Ins_P5_2-kin"/>
    <property type="match status" value="1"/>
</dbReference>
<evidence type="ECO:0000256" key="6">
    <source>
        <dbReference type="ARBA" id="ARBA00022777"/>
    </source>
</evidence>
<accession>A0A367KTI0</accession>
<evidence type="ECO:0000256" key="5">
    <source>
        <dbReference type="ARBA" id="ARBA00022741"/>
    </source>
</evidence>
<dbReference type="PANTHER" id="PTHR14456:SF2">
    <property type="entry name" value="INOSITOL-PENTAKISPHOSPHATE 2-KINASE"/>
    <property type="match status" value="1"/>
</dbReference>
<gene>
    <name evidence="9" type="ORF">CU098_012808</name>
</gene>
<comment type="caution">
    <text evidence="9">The sequence shown here is derived from an EMBL/GenBank/DDBJ whole genome shotgun (WGS) entry which is preliminary data.</text>
</comment>
<evidence type="ECO:0000313" key="10">
    <source>
        <dbReference type="Proteomes" id="UP000253551"/>
    </source>
</evidence>
<keyword evidence="7 8" id="KW-0067">ATP-binding</keyword>
<dbReference type="AlphaFoldDB" id="A0A367KTI0"/>
<keyword evidence="4 8" id="KW-0808">Transferase</keyword>
<dbReference type="EC" id="2.7.1.158" evidence="2 8"/>
<comment type="domain">
    <text evidence="8">The EXKPK motif is conserved in inositol-pentakisphosphate 2-kinases of both family 1 and 2.</text>
</comment>
<sequence length="311" mass="36300">MSVSLSADDAKDWTYVGEGNQNLVVRYHGERHEYIVAMTPVKTSRGFLEQLASHVQPFRPDSRLKNNIVIDAPFSMLMDDLMSTLTFELKPKWGFKPSSTHPKKRLYCRYCMHSHMKQIPIHDYCPLDLYSGDQARIQKALVSLPVCLEQAMFEEIRMQDILEHILVQDPILSRLKSLQSRLDALDVESILPLYQQYQSSIFHTTDIAVWQIVVKRFFNRQPLLEKEQSLQKIYEYVLSMTFKDCSIMINVNKTTEKDKRTVDVNGSLFSYDVKVIDTDLKNLEKIPYWHQLDQAIVQHAVDTCFEKQECK</sequence>
<keyword evidence="10" id="KW-1185">Reference proteome</keyword>
<comment type="catalytic activity">
    <reaction evidence="1 8">
        <text>1D-myo-inositol 1,3,4,5,6-pentakisphosphate + ATP = 1D-myo-inositol hexakisphosphate + ADP + H(+)</text>
        <dbReference type="Rhea" id="RHEA:20313"/>
        <dbReference type="ChEBI" id="CHEBI:15378"/>
        <dbReference type="ChEBI" id="CHEBI:30616"/>
        <dbReference type="ChEBI" id="CHEBI:57733"/>
        <dbReference type="ChEBI" id="CHEBI:58130"/>
        <dbReference type="ChEBI" id="CHEBI:456216"/>
        <dbReference type="EC" id="2.7.1.158"/>
    </reaction>
</comment>
<keyword evidence="5 8" id="KW-0547">Nucleotide-binding</keyword>